<keyword evidence="3" id="KW-1185">Reference proteome</keyword>
<sequence length="164" mass="19698">MRSRYLSIGWFTLFIYLLAIHFLASAILFYHSRDDGGFFMLWSFIHHSPYTKFWLILLGSLILYPILSLYYLFKRSTMISLKKLVGFWAIACSTFLYGIFYFFQIILHVKQPNERQSVVLQEFLRSGSELVYHTFYWIMIILFVFGVISFIISSFFDRKNQRKE</sequence>
<keyword evidence="1" id="KW-0472">Membrane</keyword>
<evidence type="ECO:0000256" key="1">
    <source>
        <dbReference type="SAM" id="Phobius"/>
    </source>
</evidence>
<organism evidence="2 3">
    <name type="scientific">Thermoflavimicrobium dichotomicum</name>
    <dbReference type="NCBI Taxonomy" id="46223"/>
    <lineage>
        <taxon>Bacteria</taxon>
        <taxon>Bacillati</taxon>
        <taxon>Bacillota</taxon>
        <taxon>Bacilli</taxon>
        <taxon>Bacillales</taxon>
        <taxon>Thermoactinomycetaceae</taxon>
        <taxon>Thermoflavimicrobium</taxon>
    </lineage>
</organism>
<proteinExistence type="predicted"/>
<protein>
    <submittedName>
        <fullName evidence="2">Uncharacterized protein</fullName>
    </submittedName>
</protein>
<dbReference type="AlphaFoldDB" id="A0A1I3TMM3"/>
<name>A0A1I3TMM3_9BACL</name>
<accession>A0A1I3TMM3</accession>
<keyword evidence="1" id="KW-0812">Transmembrane</keyword>
<evidence type="ECO:0000313" key="2">
    <source>
        <dbReference type="EMBL" id="SFJ71629.1"/>
    </source>
</evidence>
<dbReference type="Proteomes" id="UP000199545">
    <property type="component" value="Unassembled WGS sequence"/>
</dbReference>
<feature type="transmembrane region" description="Helical" evidence="1">
    <location>
        <begin position="7"/>
        <end position="31"/>
    </location>
</feature>
<feature type="transmembrane region" description="Helical" evidence="1">
    <location>
        <begin position="85"/>
        <end position="107"/>
    </location>
</feature>
<feature type="transmembrane region" description="Helical" evidence="1">
    <location>
        <begin position="135"/>
        <end position="156"/>
    </location>
</feature>
<reference evidence="2 3" key="1">
    <citation type="submission" date="2016-10" db="EMBL/GenBank/DDBJ databases">
        <authorList>
            <person name="de Groot N.N."/>
        </authorList>
    </citation>
    <scope>NUCLEOTIDE SEQUENCE [LARGE SCALE GENOMIC DNA]</scope>
    <source>
        <strain evidence="2 3">DSM 44778</strain>
    </source>
</reference>
<dbReference type="EMBL" id="FORR01000018">
    <property type="protein sequence ID" value="SFJ71629.1"/>
    <property type="molecule type" value="Genomic_DNA"/>
</dbReference>
<gene>
    <name evidence="2" type="ORF">SAMN05421852_11854</name>
</gene>
<keyword evidence="1" id="KW-1133">Transmembrane helix</keyword>
<evidence type="ECO:0000313" key="3">
    <source>
        <dbReference type="Proteomes" id="UP000199545"/>
    </source>
</evidence>
<feature type="transmembrane region" description="Helical" evidence="1">
    <location>
        <begin position="51"/>
        <end position="73"/>
    </location>
</feature>